<dbReference type="CDD" id="cd20267">
    <property type="entry name" value="Complex1_LYR_LYRM7"/>
    <property type="match status" value="1"/>
</dbReference>
<dbReference type="EMBL" id="KL197715">
    <property type="protein sequence ID" value="KDQ59523.1"/>
    <property type="molecule type" value="Genomic_DNA"/>
</dbReference>
<dbReference type="GO" id="GO:0003747">
    <property type="term" value="F:translation release factor activity"/>
    <property type="evidence" value="ECO:0007669"/>
    <property type="project" value="InterPro"/>
</dbReference>
<dbReference type="PANTHER" id="PTHR46203:SF1">
    <property type="entry name" value="MITOCHONDRIAL TRANSLATION RELEASE FACTOR IN RESCUE"/>
    <property type="match status" value="1"/>
</dbReference>
<dbReference type="AlphaFoldDB" id="A0A067PXH9"/>
<dbReference type="InterPro" id="IPR045298">
    <property type="entry name" value="Complex1_LYR_LYRM7"/>
</dbReference>
<organism evidence="7 8">
    <name type="scientific">Jaapia argillacea MUCL 33604</name>
    <dbReference type="NCBI Taxonomy" id="933084"/>
    <lineage>
        <taxon>Eukaryota</taxon>
        <taxon>Fungi</taxon>
        <taxon>Dikarya</taxon>
        <taxon>Basidiomycota</taxon>
        <taxon>Agaricomycotina</taxon>
        <taxon>Agaricomycetes</taxon>
        <taxon>Agaricomycetidae</taxon>
        <taxon>Jaapiales</taxon>
        <taxon>Jaapiaceae</taxon>
        <taxon>Jaapia</taxon>
    </lineage>
</organism>
<dbReference type="InterPro" id="IPR045853">
    <property type="entry name" value="Pep_chain_release_fac_I_sf"/>
</dbReference>
<dbReference type="Pfam" id="PF00472">
    <property type="entry name" value="RF-1"/>
    <property type="match status" value="1"/>
</dbReference>
<evidence type="ECO:0000256" key="4">
    <source>
        <dbReference type="ARBA" id="ARBA00023128"/>
    </source>
</evidence>
<keyword evidence="3" id="KW-0809">Transit peptide</keyword>
<comment type="subcellular location">
    <subcellularLocation>
        <location evidence="1">Mitochondrion</location>
    </subcellularLocation>
</comment>
<gene>
    <name evidence="7" type="ORF">JAAARDRAFT_624063</name>
</gene>
<reference evidence="8" key="1">
    <citation type="journal article" date="2014" name="Proc. Natl. Acad. Sci. U.S.A.">
        <title>Extensive sampling of basidiomycete genomes demonstrates inadequacy of the white-rot/brown-rot paradigm for wood decay fungi.</title>
        <authorList>
            <person name="Riley R."/>
            <person name="Salamov A.A."/>
            <person name="Brown D.W."/>
            <person name="Nagy L.G."/>
            <person name="Floudas D."/>
            <person name="Held B.W."/>
            <person name="Levasseur A."/>
            <person name="Lombard V."/>
            <person name="Morin E."/>
            <person name="Otillar R."/>
            <person name="Lindquist E.A."/>
            <person name="Sun H."/>
            <person name="LaButti K.M."/>
            <person name="Schmutz J."/>
            <person name="Jabbour D."/>
            <person name="Luo H."/>
            <person name="Baker S.E."/>
            <person name="Pisabarro A.G."/>
            <person name="Walton J.D."/>
            <person name="Blanchette R.A."/>
            <person name="Henrissat B."/>
            <person name="Martin F."/>
            <person name="Cullen D."/>
            <person name="Hibbett D.S."/>
            <person name="Grigoriev I.V."/>
        </authorList>
    </citation>
    <scope>NUCLEOTIDE SEQUENCE [LARGE SCALE GENOMIC DNA]</scope>
    <source>
        <strain evidence="8">MUCL 33604</strain>
    </source>
</reference>
<protein>
    <recommendedName>
        <fullName evidence="6">Prokaryotic-type class I peptide chain release factors domain-containing protein</fullName>
    </recommendedName>
</protein>
<feature type="compositionally biased region" description="Basic residues" evidence="5">
    <location>
        <begin position="275"/>
        <end position="289"/>
    </location>
</feature>
<feature type="domain" description="Prokaryotic-type class I peptide chain release factors" evidence="6">
    <location>
        <begin position="203"/>
        <end position="285"/>
    </location>
</feature>
<dbReference type="SUPFAM" id="SSF75620">
    <property type="entry name" value="Release factor"/>
    <property type="match status" value="1"/>
</dbReference>
<proteinExistence type="inferred from homology"/>
<evidence type="ECO:0000256" key="3">
    <source>
        <dbReference type="ARBA" id="ARBA00022946"/>
    </source>
</evidence>
<dbReference type="OrthoDB" id="277888at2759"/>
<sequence>MSISPSLQAAARSAYRSLYRASGSTFKGDEHVLRAFRDKMRAEYVQGRSQTDPALYEEKVNLANEVATILRRNVVQARKVVEKSSEDVYELRFTEHSELGENDTIKKPKTPMSSRQARKLEKEFQNSPCPSCHDNNDHTNTIEKNPNTPSTPPRFYSQLKKAVQKRKVPELREEDLEESFVRGTLCLPSNLVVGDHLCWACVGSGPGGQSINKTQNNVQLLHKPTGIRVTCQETRSLELNRMFARRKLVQRLDAIQNPGLSKADLAKAKQLERERRRRKKAKKKSKGKNKAKDDEEEGEDD</sequence>
<comment type="similarity">
    <text evidence="2">Belongs to the prokaryotic/mitochondrial release factor family.</text>
</comment>
<keyword evidence="4" id="KW-0496">Mitochondrion</keyword>
<dbReference type="Proteomes" id="UP000027265">
    <property type="component" value="Unassembled WGS sequence"/>
</dbReference>
<dbReference type="GO" id="GO:0005739">
    <property type="term" value="C:mitochondrion"/>
    <property type="evidence" value="ECO:0007669"/>
    <property type="project" value="UniProtKB-SubCell"/>
</dbReference>
<feature type="region of interest" description="Disordered" evidence="5">
    <location>
        <begin position="123"/>
        <end position="153"/>
    </location>
</feature>
<dbReference type="Gene3D" id="3.30.160.20">
    <property type="match status" value="1"/>
</dbReference>
<dbReference type="InterPro" id="IPR052405">
    <property type="entry name" value="Mito_Transl_Release_Factor"/>
</dbReference>
<evidence type="ECO:0000256" key="1">
    <source>
        <dbReference type="ARBA" id="ARBA00004173"/>
    </source>
</evidence>
<evidence type="ECO:0000313" key="8">
    <source>
        <dbReference type="Proteomes" id="UP000027265"/>
    </source>
</evidence>
<dbReference type="STRING" id="933084.A0A067PXH9"/>
<feature type="compositionally biased region" description="Basic and acidic residues" evidence="5">
    <location>
        <begin position="264"/>
        <end position="274"/>
    </location>
</feature>
<feature type="region of interest" description="Disordered" evidence="5">
    <location>
        <begin position="259"/>
        <end position="301"/>
    </location>
</feature>
<dbReference type="InParanoid" id="A0A067PXH9"/>
<dbReference type="GO" id="GO:0032543">
    <property type="term" value="P:mitochondrial translation"/>
    <property type="evidence" value="ECO:0007669"/>
    <property type="project" value="UniProtKB-ARBA"/>
</dbReference>
<dbReference type="PANTHER" id="PTHR46203">
    <property type="entry name" value="PROBABLE PEPTIDE CHAIN RELEASE FACTOR C12ORF65"/>
    <property type="match status" value="1"/>
</dbReference>
<evidence type="ECO:0000256" key="5">
    <source>
        <dbReference type="SAM" id="MobiDB-lite"/>
    </source>
</evidence>
<evidence type="ECO:0000313" key="7">
    <source>
        <dbReference type="EMBL" id="KDQ59523.1"/>
    </source>
</evidence>
<dbReference type="InterPro" id="IPR000352">
    <property type="entry name" value="Pep_chain_release_fac_I"/>
</dbReference>
<accession>A0A067PXH9</accession>
<evidence type="ECO:0000256" key="2">
    <source>
        <dbReference type="ARBA" id="ARBA00010835"/>
    </source>
</evidence>
<evidence type="ECO:0000259" key="6">
    <source>
        <dbReference type="Pfam" id="PF00472"/>
    </source>
</evidence>
<dbReference type="GO" id="GO:0034551">
    <property type="term" value="P:mitochondrial respiratory chain complex III assembly"/>
    <property type="evidence" value="ECO:0007669"/>
    <property type="project" value="InterPro"/>
</dbReference>
<name>A0A067PXH9_9AGAM</name>
<dbReference type="HOGENOM" id="CLU_1015846_0_0_1"/>
<keyword evidence="8" id="KW-1185">Reference proteome</keyword>